<dbReference type="InterPro" id="IPR013320">
    <property type="entry name" value="ConA-like_dom_sf"/>
</dbReference>
<name>A0A3Q0S8Z5_AMPCI</name>
<dbReference type="Gene3D" id="2.60.120.920">
    <property type="match status" value="1"/>
</dbReference>
<dbReference type="InterPro" id="IPR003877">
    <property type="entry name" value="SPRY_dom"/>
</dbReference>
<dbReference type="OMA" id="VAYNDIC"/>
<dbReference type="PANTHER" id="PTHR25465">
    <property type="entry name" value="B-BOX DOMAIN CONTAINING"/>
    <property type="match status" value="1"/>
</dbReference>
<dbReference type="STRING" id="61819.ENSACIP00000016920"/>
<dbReference type="Pfam" id="PF13765">
    <property type="entry name" value="PRY"/>
    <property type="match status" value="1"/>
</dbReference>
<dbReference type="GO" id="GO:0005737">
    <property type="term" value="C:cytoplasm"/>
    <property type="evidence" value="ECO:0007669"/>
    <property type="project" value="UniProtKB-ARBA"/>
</dbReference>
<keyword evidence="3" id="KW-0862">Zinc</keyword>
<dbReference type="SMART" id="SM00449">
    <property type="entry name" value="SPRY"/>
    <property type="match status" value="1"/>
</dbReference>
<keyword evidence="1" id="KW-0479">Metal-binding</keyword>
<sequence length="226" mass="25619">MTQGMYCIIIKYQPKQKHYYQLSVCTDVLLPQGEPTTRDEFLKYSCQITLDPNTAHTRLSLSEKNRKATLMSGNQSYPSHADRFHERWQVLSREGLTGCCYWEVKRSGVVVVAVAYKDISRKGTREECGFGLNGKSWALKCSDIGYESSCDNILTSLSGPQSSKVGVYLDHRAGILSFYSITETMTLLHRVQTRFTQPLYAGFWLPQHAGDTVELCEFNYTCLSPP</sequence>
<evidence type="ECO:0000313" key="6">
    <source>
        <dbReference type="Proteomes" id="UP000261340"/>
    </source>
</evidence>
<dbReference type="InterPro" id="IPR043136">
    <property type="entry name" value="B30.2/SPRY_sf"/>
</dbReference>
<evidence type="ECO:0000256" key="3">
    <source>
        <dbReference type="ARBA" id="ARBA00022833"/>
    </source>
</evidence>
<dbReference type="InterPro" id="IPR006574">
    <property type="entry name" value="PRY"/>
</dbReference>
<evidence type="ECO:0000256" key="1">
    <source>
        <dbReference type="ARBA" id="ARBA00022723"/>
    </source>
</evidence>
<dbReference type="InterPro" id="IPR001870">
    <property type="entry name" value="B30.2/SPRY"/>
</dbReference>
<accession>A0A3Q0S8Z5</accession>
<dbReference type="InterPro" id="IPR051051">
    <property type="entry name" value="E3_ubiq-ligase_TRIM/RNF"/>
</dbReference>
<dbReference type="PROSITE" id="PS50188">
    <property type="entry name" value="B302_SPRY"/>
    <property type="match status" value="1"/>
</dbReference>
<organism evidence="5 6">
    <name type="scientific">Amphilophus citrinellus</name>
    <name type="common">Midas cichlid</name>
    <name type="synonym">Cichlasoma citrinellum</name>
    <dbReference type="NCBI Taxonomy" id="61819"/>
    <lineage>
        <taxon>Eukaryota</taxon>
        <taxon>Metazoa</taxon>
        <taxon>Chordata</taxon>
        <taxon>Craniata</taxon>
        <taxon>Vertebrata</taxon>
        <taxon>Euteleostomi</taxon>
        <taxon>Actinopterygii</taxon>
        <taxon>Neopterygii</taxon>
        <taxon>Teleostei</taxon>
        <taxon>Neoteleostei</taxon>
        <taxon>Acanthomorphata</taxon>
        <taxon>Ovalentaria</taxon>
        <taxon>Cichlomorphae</taxon>
        <taxon>Cichliformes</taxon>
        <taxon>Cichlidae</taxon>
        <taxon>New World cichlids</taxon>
        <taxon>Cichlasomatinae</taxon>
        <taxon>Heroini</taxon>
        <taxon>Amphilophus</taxon>
    </lineage>
</organism>
<dbReference type="Pfam" id="PF00622">
    <property type="entry name" value="SPRY"/>
    <property type="match status" value="1"/>
</dbReference>
<dbReference type="Proteomes" id="UP000261340">
    <property type="component" value="Unplaced"/>
</dbReference>
<dbReference type="GO" id="GO:0008270">
    <property type="term" value="F:zinc ion binding"/>
    <property type="evidence" value="ECO:0007669"/>
    <property type="project" value="UniProtKB-KW"/>
</dbReference>
<keyword evidence="2" id="KW-0863">Zinc-finger</keyword>
<dbReference type="AlphaFoldDB" id="A0A3Q0S8Z5"/>
<dbReference type="SMART" id="SM00589">
    <property type="entry name" value="PRY"/>
    <property type="match status" value="1"/>
</dbReference>
<dbReference type="GeneTree" id="ENSGT01150000286922"/>
<keyword evidence="6" id="KW-1185">Reference proteome</keyword>
<feature type="domain" description="B30.2/SPRY" evidence="4">
    <location>
        <begin position="28"/>
        <end position="222"/>
    </location>
</feature>
<dbReference type="CDD" id="cd16040">
    <property type="entry name" value="SPRY_PRY_SNTX"/>
    <property type="match status" value="1"/>
</dbReference>
<reference evidence="5" key="2">
    <citation type="submission" date="2025-09" db="UniProtKB">
        <authorList>
            <consortium name="Ensembl"/>
        </authorList>
    </citation>
    <scope>IDENTIFICATION</scope>
</reference>
<protein>
    <recommendedName>
        <fullName evidence="4">B30.2/SPRY domain-containing protein</fullName>
    </recommendedName>
</protein>
<dbReference type="Ensembl" id="ENSACIT00000017376.1">
    <property type="protein sequence ID" value="ENSACIP00000016920.1"/>
    <property type="gene ID" value="ENSACIG00000013190.1"/>
</dbReference>
<dbReference type="PANTHER" id="PTHR25465:SF5">
    <property type="entry name" value="E3 UBIQUITIN_ISG15 LIGASE TRIM25-RELATED"/>
    <property type="match status" value="1"/>
</dbReference>
<dbReference type="InterPro" id="IPR003879">
    <property type="entry name" value="Butyrophylin_SPRY"/>
</dbReference>
<dbReference type="SUPFAM" id="SSF49899">
    <property type="entry name" value="Concanavalin A-like lectins/glucanases"/>
    <property type="match status" value="1"/>
</dbReference>
<reference evidence="5" key="1">
    <citation type="submission" date="2025-08" db="UniProtKB">
        <authorList>
            <consortium name="Ensembl"/>
        </authorList>
    </citation>
    <scope>IDENTIFICATION</scope>
</reference>
<evidence type="ECO:0000256" key="2">
    <source>
        <dbReference type="ARBA" id="ARBA00022771"/>
    </source>
</evidence>
<evidence type="ECO:0000259" key="4">
    <source>
        <dbReference type="PROSITE" id="PS50188"/>
    </source>
</evidence>
<dbReference type="PRINTS" id="PR01407">
    <property type="entry name" value="BUTYPHLNCDUF"/>
</dbReference>
<proteinExistence type="predicted"/>
<evidence type="ECO:0000313" key="5">
    <source>
        <dbReference type="Ensembl" id="ENSACIP00000016920.1"/>
    </source>
</evidence>